<dbReference type="OrthoDB" id="5476529at2"/>
<evidence type="ECO:0000259" key="2">
    <source>
        <dbReference type="PROSITE" id="PS51175"/>
    </source>
</evidence>
<dbReference type="Gene3D" id="2.160.20.10">
    <property type="entry name" value="Single-stranded right-handed beta-helix, Pectin lyase-like"/>
    <property type="match status" value="1"/>
</dbReference>
<feature type="signal peptide" evidence="1">
    <location>
        <begin position="1"/>
        <end position="18"/>
    </location>
</feature>
<protein>
    <submittedName>
        <fullName evidence="3">Carbohydrate binding protein with CBM6 domain</fullName>
    </submittedName>
</protein>
<evidence type="ECO:0000256" key="1">
    <source>
        <dbReference type="SAM" id="SignalP"/>
    </source>
</evidence>
<keyword evidence="4" id="KW-1185">Reference proteome</keyword>
<dbReference type="EMBL" id="PVZG01000006">
    <property type="protein sequence ID" value="PRY29340.1"/>
    <property type="molecule type" value="Genomic_DNA"/>
</dbReference>
<dbReference type="InterPro" id="IPR008979">
    <property type="entry name" value="Galactose-bd-like_sf"/>
</dbReference>
<dbReference type="InterPro" id="IPR033801">
    <property type="entry name" value="CBM6-CBM35-CBM36-like_1"/>
</dbReference>
<dbReference type="Pfam" id="PF22816">
    <property type="entry name" value="CatAgl_D2"/>
    <property type="match status" value="1"/>
</dbReference>
<dbReference type="InterPro" id="IPR012334">
    <property type="entry name" value="Pectin_lyas_fold"/>
</dbReference>
<feature type="chain" id="PRO_5015637404" evidence="1">
    <location>
        <begin position="19"/>
        <end position="808"/>
    </location>
</feature>
<dbReference type="InterPro" id="IPR011050">
    <property type="entry name" value="Pectin_lyase_fold/virulence"/>
</dbReference>
<dbReference type="Proteomes" id="UP000239209">
    <property type="component" value="Unassembled WGS sequence"/>
</dbReference>
<organism evidence="3 4">
    <name type="scientific">Pseudosporangium ferrugineum</name>
    <dbReference type="NCBI Taxonomy" id="439699"/>
    <lineage>
        <taxon>Bacteria</taxon>
        <taxon>Bacillati</taxon>
        <taxon>Actinomycetota</taxon>
        <taxon>Actinomycetes</taxon>
        <taxon>Micromonosporales</taxon>
        <taxon>Micromonosporaceae</taxon>
        <taxon>Pseudosporangium</taxon>
    </lineage>
</organism>
<dbReference type="InterPro" id="IPR055149">
    <property type="entry name" value="Agl_cat_D2"/>
</dbReference>
<proteinExistence type="predicted"/>
<keyword evidence="1" id="KW-0732">Signal</keyword>
<accession>A0A2T0S7E9</accession>
<gene>
    <name evidence="3" type="ORF">CLV70_10657</name>
</gene>
<dbReference type="Pfam" id="PF22815">
    <property type="entry name" value="CatAgl_D1"/>
    <property type="match status" value="1"/>
</dbReference>
<dbReference type="PROSITE" id="PS51175">
    <property type="entry name" value="CBM6"/>
    <property type="match status" value="2"/>
</dbReference>
<dbReference type="CDD" id="cd14490">
    <property type="entry name" value="CBM6-CBM35-CBM36_like_1"/>
    <property type="match status" value="1"/>
</dbReference>
<dbReference type="AlphaFoldDB" id="A0A2T0S7E9"/>
<evidence type="ECO:0000313" key="4">
    <source>
        <dbReference type="Proteomes" id="UP000239209"/>
    </source>
</evidence>
<dbReference type="Pfam" id="PF03422">
    <property type="entry name" value="CBM_6"/>
    <property type="match status" value="1"/>
</dbReference>
<reference evidence="3 4" key="1">
    <citation type="submission" date="2018-03" db="EMBL/GenBank/DDBJ databases">
        <title>Genomic Encyclopedia of Archaeal and Bacterial Type Strains, Phase II (KMG-II): from individual species to whole genera.</title>
        <authorList>
            <person name="Goeker M."/>
        </authorList>
    </citation>
    <scope>NUCLEOTIDE SEQUENCE [LARGE SCALE GENOMIC DNA]</scope>
    <source>
        <strain evidence="3 4">DSM 45348</strain>
    </source>
</reference>
<feature type="domain" description="CBM6" evidence="2">
    <location>
        <begin position="21"/>
        <end position="148"/>
    </location>
</feature>
<dbReference type="SUPFAM" id="SSF49785">
    <property type="entry name" value="Galactose-binding domain-like"/>
    <property type="match status" value="2"/>
</dbReference>
<dbReference type="Gene3D" id="2.60.120.260">
    <property type="entry name" value="Galactose-binding domain-like"/>
    <property type="match status" value="3"/>
</dbReference>
<dbReference type="RefSeq" id="WP_106127001.1">
    <property type="nucleotide sequence ID" value="NZ_PVZG01000006.1"/>
</dbReference>
<evidence type="ECO:0000313" key="3">
    <source>
        <dbReference type="EMBL" id="PRY29340.1"/>
    </source>
</evidence>
<dbReference type="SUPFAM" id="SSF51126">
    <property type="entry name" value="Pectin lyase-like"/>
    <property type="match status" value="1"/>
</dbReference>
<feature type="domain" description="CBM6" evidence="2">
    <location>
        <begin position="156"/>
        <end position="277"/>
    </location>
</feature>
<dbReference type="GO" id="GO:0030246">
    <property type="term" value="F:carbohydrate binding"/>
    <property type="evidence" value="ECO:0007669"/>
    <property type="project" value="InterPro"/>
</dbReference>
<sequence>MRALLIAALIAVTPTAYAATALDEAEAAQLSGGARWETEHPGYTGTGYVGGFTDGNRGTATATFAITSPSAADTTATLRYANGTGSTRTMSLIVNGVTRQFSLPPVGGWDAWGTVTQPLSLNAGANTVAVKYGTGDNGNINLDNLTVAQAPAPGPAGGELESAFLAGGATVGSDVAGFTGSGFVTNLNGGARVVRTVARTAAGTATTTLRFRNATGSARTLSVYANGLKQGQISLPAGDGWRTAQRDLPLRVGLNLLGYQVDAGDSGGVQLDNVAVAGSTPLAARGATVPYTTFEAEAGQTNGSVLAAGRTYTTEQAEASGRRAVRLTGTGQYVQVTLTKPANALTVRASIPDGSTTPLAVYANGTKVTDLALTSRYSWMYGAYPFTDGPGGANPHRFFDDARVLLPRTYPAGTVLKVQKDSTASAYVTVDLLETEEADAAYPAPGGYVSVTAYGATPNDNSDDTNAFRTAVSQGRGVYIPAGTFVLSGTVSVAGIDVRGAGIWRTVLSGLNRRGGFLVTGSNTTLGDFTLDGDVTTRDPDCCPGSDAAIEGDFGTGSLIHHVATNHAKVGLWVTGNTDGLYAAGLRIRNTMADGVNFTGNTRNSRLEQTTVRNTGDDCLAMWSWSATGTVRNTVFAFVSAALPILANTAGIYGGTDNRIEDSLFTDVVFQGSGVTVSSWHSANPFGGTTVVRRSTLTRTGSHSLDWGSDIGALWVYAEANDIAGAVLFQDLEVTDSSYQGLLLSWQKRVNNLTLDHVAFAGTGTLGMEFNSPGTGSFSYVTVSRTGGAALANNAGFTINRGPGNSGF</sequence>
<dbReference type="CDD" id="cd04083">
    <property type="entry name" value="CBM35_Lmo2446-like"/>
    <property type="match status" value="1"/>
</dbReference>
<dbReference type="InterPro" id="IPR005084">
    <property type="entry name" value="CBM6"/>
</dbReference>
<name>A0A2T0S7E9_9ACTN</name>
<comment type="caution">
    <text evidence="3">The sequence shown here is derived from an EMBL/GenBank/DDBJ whole genome shotgun (WGS) entry which is preliminary data.</text>
</comment>